<feature type="region of interest" description="Disordered" evidence="1">
    <location>
        <begin position="75"/>
        <end position="143"/>
    </location>
</feature>
<gene>
    <name evidence="2" type="ORF">FM114_01030</name>
</gene>
<proteinExistence type="predicted"/>
<feature type="compositionally biased region" description="Pro residues" evidence="1">
    <location>
        <begin position="127"/>
        <end position="143"/>
    </location>
</feature>
<name>A0A1R4ICF0_9ACTN</name>
<organism evidence="2 3">
    <name type="scientific">Luteococcus japonicus LSP_Lj1</name>
    <dbReference type="NCBI Taxonomy" id="1255658"/>
    <lineage>
        <taxon>Bacteria</taxon>
        <taxon>Bacillati</taxon>
        <taxon>Actinomycetota</taxon>
        <taxon>Actinomycetes</taxon>
        <taxon>Propionibacteriales</taxon>
        <taxon>Propionibacteriaceae</taxon>
        <taxon>Luteococcus</taxon>
    </lineage>
</organism>
<feature type="region of interest" description="Disordered" evidence="1">
    <location>
        <begin position="1"/>
        <end position="30"/>
    </location>
</feature>
<dbReference type="STRING" id="1255658.FM114_01030"/>
<accession>A0A1R4ICF0</accession>
<evidence type="ECO:0000256" key="1">
    <source>
        <dbReference type="SAM" id="MobiDB-lite"/>
    </source>
</evidence>
<protein>
    <submittedName>
        <fullName evidence="2">Uncharacterized protein</fullName>
    </submittedName>
</protein>
<reference evidence="2 3" key="1">
    <citation type="submission" date="2017-02" db="EMBL/GenBank/DDBJ databases">
        <authorList>
            <person name="Peterson S.W."/>
        </authorList>
    </citation>
    <scope>NUCLEOTIDE SEQUENCE [LARGE SCALE GENOMIC DNA]</scope>
    <source>
        <strain evidence="2 3">LSP_Lj1</strain>
    </source>
</reference>
<dbReference type="Proteomes" id="UP000188342">
    <property type="component" value="Unassembled WGS sequence"/>
</dbReference>
<feature type="compositionally biased region" description="Polar residues" evidence="1">
    <location>
        <begin position="86"/>
        <end position="96"/>
    </location>
</feature>
<keyword evidence="3" id="KW-1185">Reference proteome</keyword>
<evidence type="ECO:0000313" key="2">
    <source>
        <dbReference type="EMBL" id="SJN17517.1"/>
    </source>
</evidence>
<evidence type="ECO:0000313" key="3">
    <source>
        <dbReference type="Proteomes" id="UP000188342"/>
    </source>
</evidence>
<sequence length="143" mass="14810">MAASRAVHELVPPGETRPGMTRNECSTGPAPAEPLACGVRLADRGVAMSGIVRKTSGARFRGPRVRAALGAVTAGAVRSAAWSPPWNASTGRTSALPSSRWDPPGPRGPRSPSATARHGPRRRFRWPWPPGASTPGAPSPPPG</sequence>
<dbReference type="EMBL" id="FUKQ01000006">
    <property type="protein sequence ID" value="SJN17517.1"/>
    <property type="molecule type" value="Genomic_DNA"/>
</dbReference>
<dbReference type="AlphaFoldDB" id="A0A1R4ICF0"/>